<proteinExistence type="predicted"/>
<dbReference type="PhylomeDB" id="A0A0G4FTZ8"/>
<evidence type="ECO:0000256" key="1">
    <source>
        <dbReference type="SAM" id="MobiDB-lite"/>
    </source>
</evidence>
<accession>A0A0G4FTZ8</accession>
<dbReference type="EMBL" id="CDMZ01000631">
    <property type="protein sequence ID" value="CEM18385.1"/>
    <property type="molecule type" value="Genomic_DNA"/>
</dbReference>
<evidence type="ECO:0000313" key="2">
    <source>
        <dbReference type="EMBL" id="CEM18385.1"/>
    </source>
</evidence>
<feature type="compositionally biased region" description="Low complexity" evidence="1">
    <location>
        <begin position="13"/>
        <end position="36"/>
    </location>
</feature>
<gene>
    <name evidence="2" type="ORF">Cvel_18746</name>
</gene>
<organism evidence="2">
    <name type="scientific">Chromera velia CCMP2878</name>
    <dbReference type="NCBI Taxonomy" id="1169474"/>
    <lineage>
        <taxon>Eukaryota</taxon>
        <taxon>Sar</taxon>
        <taxon>Alveolata</taxon>
        <taxon>Colpodellida</taxon>
        <taxon>Chromeraceae</taxon>
        <taxon>Chromera</taxon>
    </lineage>
</organism>
<protein>
    <submittedName>
        <fullName evidence="2">Uncharacterized protein</fullName>
    </submittedName>
</protein>
<dbReference type="AlphaFoldDB" id="A0A0G4FTZ8"/>
<sequence>MAIPASSERRPASVKQVSSSSSSSSSSRGVQVVGVRPDPTLAEKKRKQYEDLVAQISDLDAERGADNLRILEIQKEENDVISSIPKRDNYPKGSEGKEEYTTDSELASWAEKKEVFDAGKADKDTLVVTLQGHTDQLVSDVFALNEQADKLCKEINAISPPLQAKD</sequence>
<reference evidence="2" key="1">
    <citation type="submission" date="2014-11" db="EMBL/GenBank/DDBJ databases">
        <authorList>
            <person name="Otto D Thomas"/>
            <person name="Naeem Raeece"/>
        </authorList>
    </citation>
    <scope>NUCLEOTIDE SEQUENCE</scope>
</reference>
<dbReference type="VEuPathDB" id="CryptoDB:Cvel_18746"/>
<name>A0A0G4FTZ8_9ALVE</name>
<feature type="region of interest" description="Disordered" evidence="1">
    <location>
        <begin position="1"/>
        <end position="47"/>
    </location>
</feature>
<feature type="region of interest" description="Disordered" evidence="1">
    <location>
        <begin position="80"/>
        <end position="105"/>
    </location>
</feature>
<feature type="compositionally biased region" description="Basic and acidic residues" evidence="1">
    <location>
        <begin position="85"/>
        <end position="100"/>
    </location>
</feature>